<feature type="binding site" evidence="9">
    <location>
        <position position="231"/>
    </location>
    <ligand>
        <name>ATP</name>
        <dbReference type="ChEBI" id="CHEBI:30616"/>
    </ligand>
</feature>
<evidence type="ECO:0000256" key="7">
    <source>
        <dbReference type="ARBA" id="ARBA00023146"/>
    </source>
</evidence>
<dbReference type="Gene3D" id="3.40.50.620">
    <property type="entry name" value="HUPs"/>
    <property type="match status" value="1"/>
</dbReference>
<comment type="caution">
    <text evidence="11">The sequence shown here is derived from an EMBL/GenBank/DDBJ whole genome shotgun (WGS) entry which is preliminary data.</text>
</comment>
<name>A0A1F6C0X8_9BACT</name>
<comment type="caution">
    <text evidence="9">Lacks conserved residue(s) required for the propagation of feature annotation.</text>
</comment>
<dbReference type="CDD" id="cd00165">
    <property type="entry name" value="S4"/>
    <property type="match status" value="1"/>
</dbReference>
<dbReference type="InterPro" id="IPR002307">
    <property type="entry name" value="Tyr-tRNA-ligase"/>
</dbReference>
<evidence type="ECO:0000256" key="10">
    <source>
        <dbReference type="PROSITE-ProRule" id="PRU00182"/>
    </source>
</evidence>
<dbReference type="CDD" id="cd00805">
    <property type="entry name" value="TyrRS_core"/>
    <property type="match status" value="1"/>
</dbReference>
<evidence type="ECO:0000313" key="11">
    <source>
        <dbReference type="EMBL" id="OGG42849.1"/>
    </source>
</evidence>
<dbReference type="Gene3D" id="1.10.240.10">
    <property type="entry name" value="Tyrosyl-Transfer RNA Synthetase"/>
    <property type="match status" value="1"/>
</dbReference>
<keyword evidence="7 9" id="KW-0030">Aminoacyl-tRNA synthetase</keyword>
<dbReference type="PANTHER" id="PTHR11766:SF1">
    <property type="entry name" value="TYROSINE--TRNA LIGASE"/>
    <property type="match status" value="1"/>
</dbReference>
<dbReference type="STRING" id="1798473.A3G50_02195"/>
<dbReference type="GO" id="GO:0005524">
    <property type="term" value="F:ATP binding"/>
    <property type="evidence" value="ECO:0007669"/>
    <property type="project" value="UniProtKB-UniRule"/>
</dbReference>
<evidence type="ECO:0000256" key="8">
    <source>
        <dbReference type="ARBA" id="ARBA00048248"/>
    </source>
</evidence>
<comment type="similarity">
    <text evidence="9">Belongs to the class-I aminoacyl-tRNA synthetase family. TyrS type 2 subfamily.</text>
</comment>
<dbReference type="EMBL" id="MFKM01000035">
    <property type="protein sequence ID" value="OGG42849.1"/>
    <property type="molecule type" value="Genomic_DNA"/>
</dbReference>
<keyword evidence="3 9" id="KW-0547">Nucleotide-binding</keyword>
<dbReference type="EC" id="6.1.1.1" evidence="9"/>
<evidence type="ECO:0000256" key="9">
    <source>
        <dbReference type="HAMAP-Rule" id="MF_02007"/>
    </source>
</evidence>
<dbReference type="GO" id="GO:0006437">
    <property type="term" value="P:tyrosyl-tRNA aminoacylation"/>
    <property type="evidence" value="ECO:0007669"/>
    <property type="project" value="UniProtKB-UniRule"/>
</dbReference>
<keyword evidence="6 9" id="KW-0648">Protein biosynthesis</keyword>
<evidence type="ECO:0000256" key="5">
    <source>
        <dbReference type="ARBA" id="ARBA00022884"/>
    </source>
</evidence>
<dbReference type="HAMAP" id="MF_02007">
    <property type="entry name" value="Tyr_tRNA_synth_type2"/>
    <property type="match status" value="1"/>
</dbReference>
<dbReference type="InterPro" id="IPR036986">
    <property type="entry name" value="S4_RNA-bd_sf"/>
</dbReference>
<evidence type="ECO:0000256" key="3">
    <source>
        <dbReference type="ARBA" id="ARBA00022741"/>
    </source>
</evidence>
<evidence type="ECO:0000256" key="2">
    <source>
        <dbReference type="ARBA" id="ARBA00022598"/>
    </source>
</evidence>
<dbReference type="Proteomes" id="UP000176633">
    <property type="component" value="Unassembled WGS sequence"/>
</dbReference>
<sequence length="390" mass="44442">MKDKIENRIKDLLTMGVEEVIVKKHLEERLKSGEKLRVKFGIDPTMPDLHLGHSVSLLKLKQFQDLGHQAVFLVGDFTATIGDPSGKTSSRKPLAENEVKENMANYIRQAAKILDIKKVEVRCNSEWYAKKGMDFLVQITSRFTYAHLIEREDFQNRIKKGADISLLELIYPLLQGYDSVELKADVEIGGTDQKFNLLMGRKVQQRFGQPEQDIITMPLLEGTDGVKKMSKSYDNYIGLTDAPFKMFGKIMSIPDKIMGRYFDLLTSVPRREIDDLVPRDQKLRLAWEIVNFYHGAQAADQAREEFIRVFKKGGAPAQIKAIKITPRPIGAKELLVKCDLAKSLSEAQRLIEQGAVSLDNEVLTDWHQELFIKKPVVLKVGKYHFVKLIL</sequence>
<dbReference type="InterPro" id="IPR024088">
    <property type="entry name" value="Tyr-tRNA-ligase_bac-type"/>
</dbReference>
<organism evidence="11 12">
    <name type="scientific">Candidatus Jorgensenbacteria bacterium RIFCSPLOWO2_12_FULL_42_11</name>
    <dbReference type="NCBI Taxonomy" id="1798473"/>
    <lineage>
        <taxon>Bacteria</taxon>
        <taxon>Candidatus Joergenseniibacteriota</taxon>
    </lineage>
</organism>
<gene>
    <name evidence="9" type="primary">tyrS</name>
    <name evidence="11" type="ORF">A3G50_02195</name>
</gene>
<keyword evidence="5 10" id="KW-0694">RNA-binding</keyword>
<dbReference type="GO" id="GO:0004831">
    <property type="term" value="F:tyrosine-tRNA ligase activity"/>
    <property type="evidence" value="ECO:0007669"/>
    <property type="project" value="UniProtKB-UniRule"/>
</dbReference>
<keyword evidence="2 9" id="KW-0436">Ligase</keyword>
<keyword evidence="1 9" id="KW-0963">Cytoplasm</keyword>
<dbReference type="GO" id="GO:0003723">
    <property type="term" value="F:RNA binding"/>
    <property type="evidence" value="ECO:0007669"/>
    <property type="project" value="UniProtKB-KW"/>
</dbReference>
<dbReference type="PROSITE" id="PS50889">
    <property type="entry name" value="S4"/>
    <property type="match status" value="1"/>
</dbReference>
<comment type="subcellular location">
    <subcellularLocation>
        <location evidence="9">Cytoplasm</location>
    </subcellularLocation>
</comment>
<evidence type="ECO:0000256" key="1">
    <source>
        <dbReference type="ARBA" id="ARBA00022490"/>
    </source>
</evidence>
<dbReference type="NCBIfam" id="TIGR00234">
    <property type="entry name" value="tyrS"/>
    <property type="match status" value="1"/>
</dbReference>
<evidence type="ECO:0000256" key="6">
    <source>
        <dbReference type="ARBA" id="ARBA00022917"/>
    </source>
</evidence>
<comment type="subunit">
    <text evidence="9">Homodimer.</text>
</comment>
<dbReference type="PRINTS" id="PR01040">
    <property type="entry name" value="TRNASYNTHTYR"/>
</dbReference>
<feature type="short sequence motif" description="'KMSKS' region" evidence="9">
    <location>
        <begin position="228"/>
        <end position="232"/>
    </location>
</feature>
<protein>
    <recommendedName>
        <fullName evidence="9">Tyrosine--tRNA ligase</fullName>
        <ecNumber evidence="9">6.1.1.1</ecNumber>
    </recommendedName>
    <alternativeName>
        <fullName evidence="9">Tyrosyl-tRNA synthetase</fullName>
        <shortName evidence="9">TyrRS</shortName>
    </alternativeName>
</protein>
<dbReference type="AlphaFoldDB" id="A0A1F6C0X8"/>
<proteinExistence type="inferred from homology"/>
<dbReference type="InterPro" id="IPR024108">
    <property type="entry name" value="Tyr-tRNA-ligase_bac_2"/>
</dbReference>
<dbReference type="InterPro" id="IPR014729">
    <property type="entry name" value="Rossmann-like_a/b/a_fold"/>
</dbReference>
<comment type="catalytic activity">
    <reaction evidence="8 9">
        <text>tRNA(Tyr) + L-tyrosine + ATP = L-tyrosyl-tRNA(Tyr) + AMP + diphosphate + H(+)</text>
        <dbReference type="Rhea" id="RHEA:10220"/>
        <dbReference type="Rhea" id="RHEA-COMP:9706"/>
        <dbReference type="Rhea" id="RHEA-COMP:9707"/>
        <dbReference type="ChEBI" id="CHEBI:15378"/>
        <dbReference type="ChEBI" id="CHEBI:30616"/>
        <dbReference type="ChEBI" id="CHEBI:33019"/>
        <dbReference type="ChEBI" id="CHEBI:58315"/>
        <dbReference type="ChEBI" id="CHEBI:78442"/>
        <dbReference type="ChEBI" id="CHEBI:78536"/>
        <dbReference type="ChEBI" id="CHEBI:456215"/>
        <dbReference type="EC" id="6.1.1.1"/>
    </reaction>
</comment>
<dbReference type="PANTHER" id="PTHR11766">
    <property type="entry name" value="TYROSYL-TRNA SYNTHETASE"/>
    <property type="match status" value="1"/>
</dbReference>
<dbReference type="SUPFAM" id="SSF55174">
    <property type="entry name" value="Alpha-L RNA-binding motif"/>
    <property type="match status" value="1"/>
</dbReference>
<dbReference type="SUPFAM" id="SSF52374">
    <property type="entry name" value="Nucleotidylyl transferase"/>
    <property type="match status" value="1"/>
</dbReference>
<evidence type="ECO:0000313" key="12">
    <source>
        <dbReference type="Proteomes" id="UP000176633"/>
    </source>
</evidence>
<keyword evidence="4 9" id="KW-0067">ATP-binding</keyword>
<dbReference type="InterPro" id="IPR002305">
    <property type="entry name" value="aa-tRNA-synth_Ic"/>
</dbReference>
<accession>A0A1F6C0X8</accession>
<evidence type="ECO:0000256" key="4">
    <source>
        <dbReference type="ARBA" id="ARBA00022840"/>
    </source>
</evidence>
<comment type="function">
    <text evidence="9">Catalyzes the attachment of tyrosine to tRNA(Tyr) in a two-step reaction: tyrosine is first activated by ATP to form Tyr-AMP and then transferred to the acceptor end of tRNA(Tyr).</text>
</comment>
<dbReference type="Pfam" id="PF00579">
    <property type="entry name" value="tRNA-synt_1b"/>
    <property type="match status" value="1"/>
</dbReference>
<dbReference type="GO" id="GO:0005829">
    <property type="term" value="C:cytosol"/>
    <property type="evidence" value="ECO:0007669"/>
    <property type="project" value="TreeGrafter"/>
</dbReference>
<reference evidence="11 12" key="1">
    <citation type="journal article" date="2016" name="Nat. Commun.">
        <title>Thousands of microbial genomes shed light on interconnected biogeochemical processes in an aquifer system.</title>
        <authorList>
            <person name="Anantharaman K."/>
            <person name="Brown C.T."/>
            <person name="Hug L.A."/>
            <person name="Sharon I."/>
            <person name="Castelle C.J."/>
            <person name="Probst A.J."/>
            <person name="Thomas B.C."/>
            <person name="Singh A."/>
            <person name="Wilkins M.J."/>
            <person name="Karaoz U."/>
            <person name="Brodie E.L."/>
            <person name="Williams K.H."/>
            <person name="Hubbard S.S."/>
            <person name="Banfield J.F."/>
        </authorList>
    </citation>
    <scope>NUCLEOTIDE SEQUENCE [LARGE SCALE GENOMIC DNA]</scope>
</reference>
<dbReference type="Gene3D" id="3.10.290.10">
    <property type="entry name" value="RNA-binding S4 domain"/>
    <property type="match status" value="1"/>
</dbReference>